<keyword evidence="7" id="KW-1015">Disulfide bond</keyword>
<dbReference type="SMART" id="SM00607">
    <property type="entry name" value="FTP"/>
    <property type="match status" value="1"/>
</dbReference>
<evidence type="ECO:0000256" key="4">
    <source>
        <dbReference type="ARBA" id="ARBA00022801"/>
    </source>
</evidence>
<dbReference type="InterPro" id="IPR000242">
    <property type="entry name" value="PTP_cat"/>
</dbReference>
<keyword evidence="5" id="KW-0106">Calcium</keyword>
<keyword evidence="10" id="KW-0472">Membrane</keyword>
<feature type="domain" description="Tyrosine-protein phosphatase" evidence="12">
    <location>
        <begin position="757"/>
        <end position="1008"/>
    </location>
</feature>
<dbReference type="PANTHER" id="PTHR19134:SF562">
    <property type="entry name" value="PROTEIN-TYROSINE-PHOSPHATASE"/>
    <property type="match status" value="1"/>
</dbReference>
<keyword evidence="4" id="KW-0378">Hydrolase</keyword>
<keyword evidence="10" id="KW-0812">Transmembrane</keyword>
<evidence type="ECO:0000256" key="9">
    <source>
        <dbReference type="SAM" id="MobiDB-lite"/>
    </source>
</evidence>
<accession>A0A3S1BVI4</accession>
<dbReference type="OrthoDB" id="6158725at2759"/>
<feature type="domain" description="Tyrosine specific protein phosphatases" evidence="13">
    <location>
        <begin position="930"/>
        <end position="999"/>
    </location>
</feature>
<dbReference type="InterPro" id="IPR016130">
    <property type="entry name" value="Tyr_Pase_AS"/>
</dbReference>
<evidence type="ECO:0000313" key="14">
    <source>
        <dbReference type="EMBL" id="RUS92206.1"/>
    </source>
</evidence>
<dbReference type="EMBL" id="RQTK01000001">
    <property type="protein sequence ID" value="RUS92206.1"/>
    <property type="molecule type" value="Genomic_DNA"/>
</dbReference>
<proteinExistence type="inferred from homology"/>
<dbReference type="Gene3D" id="3.90.190.10">
    <property type="entry name" value="Protein tyrosine phosphatase superfamily"/>
    <property type="match status" value="2"/>
</dbReference>
<dbReference type="Pfam" id="PF22633">
    <property type="entry name" value="F5_F8_type_C_2"/>
    <property type="match status" value="1"/>
</dbReference>
<dbReference type="Proteomes" id="UP000271974">
    <property type="component" value="Unassembled WGS sequence"/>
</dbReference>
<evidence type="ECO:0000256" key="2">
    <source>
        <dbReference type="ARBA" id="ARBA00013064"/>
    </source>
</evidence>
<feature type="domain" description="Tyrosine-protein phosphatase" evidence="12">
    <location>
        <begin position="1082"/>
        <end position="1153"/>
    </location>
</feature>
<dbReference type="InterPro" id="IPR003595">
    <property type="entry name" value="Tyr_Pase_cat"/>
</dbReference>
<dbReference type="Gene3D" id="2.170.300.10">
    <property type="entry name" value="Tie2 ligand-binding domain superfamily"/>
    <property type="match status" value="3"/>
</dbReference>
<dbReference type="SUPFAM" id="SSF49785">
    <property type="entry name" value="Galactose-binding domain-like"/>
    <property type="match status" value="1"/>
</dbReference>
<feature type="compositionally biased region" description="Polar residues" evidence="9">
    <location>
        <begin position="1198"/>
        <end position="1217"/>
    </location>
</feature>
<dbReference type="GO" id="GO:0046872">
    <property type="term" value="F:metal ion binding"/>
    <property type="evidence" value="ECO:0007669"/>
    <property type="project" value="UniProtKB-KW"/>
</dbReference>
<dbReference type="PANTHER" id="PTHR19134">
    <property type="entry name" value="RECEPTOR-TYPE TYROSINE-PROTEIN PHOSPHATASE"/>
    <property type="match status" value="1"/>
</dbReference>
<feature type="transmembrane region" description="Helical" evidence="10">
    <location>
        <begin position="630"/>
        <end position="654"/>
    </location>
</feature>
<gene>
    <name evidence="14" type="ORF">EGW08_000059</name>
</gene>
<dbReference type="Pfam" id="PF00102">
    <property type="entry name" value="Y_phosphatase"/>
    <property type="match status" value="2"/>
</dbReference>
<evidence type="ECO:0000259" key="12">
    <source>
        <dbReference type="PROSITE" id="PS50055"/>
    </source>
</evidence>
<evidence type="ECO:0000256" key="1">
    <source>
        <dbReference type="ARBA" id="ARBA00009580"/>
    </source>
</evidence>
<reference evidence="14 15" key="1">
    <citation type="submission" date="2019-01" db="EMBL/GenBank/DDBJ databases">
        <title>A draft genome assembly of the solar-powered sea slug Elysia chlorotica.</title>
        <authorList>
            <person name="Cai H."/>
            <person name="Li Q."/>
            <person name="Fang X."/>
            <person name="Li J."/>
            <person name="Curtis N.E."/>
            <person name="Altenburger A."/>
            <person name="Shibata T."/>
            <person name="Feng M."/>
            <person name="Maeda T."/>
            <person name="Schwartz J.A."/>
            <person name="Shigenobu S."/>
            <person name="Lundholm N."/>
            <person name="Nishiyama T."/>
            <person name="Yang H."/>
            <person name="Hasebe M."/>
            <person name="Li S."/>
            <person name="Pierce S.K."/>
            <person name="Wang J."/>
        </authorList>
    </citation>
    <scope>NUCLEOTIDE SEQUENCE [LARGE SCALE GENOMIC DNA]</scope>
    <source>
        <strain evidence="14">EC2010</strain>
        <tissue evidence="14">Whole organism of an adult</tissue>
    </source>
</reference>
<dbReference type="FunFam" id="3.90.190.10:FF:000102">
    <property type="entry name" value="Receptor-type tyrosine-protein phosphatase"/>
    <property type="match status" value="1"/>
</dbReference>
<comment type="catalytic activity">
    <reaction evidence="8">
        <text>O-phospho-L-tyrosyl-[protein] + H2O = L-tyrosyl-[protein] + phosphate</text>
        <dbReference type="Rhea" id="RHEA:10684"/>
        <dbReference type="Rhea" id="RHEA-COMP:10136"/>
        <dbReference type="Rhea" id="RHEA-COMP:20101"/>
        <dbReference type="ChEBI" id="CHEBI:15377"/>
        <dbReference type="ChEBI" id="CHEBI:43474"/>
        <dbReference type="ChEBI" id="CHEBI:46858"/>
        <dbReference type="ChEBI" id="CHEBI:61978"/>
        <dbReference type="EC" id="3.1.3.48"/>
    </reaction>
</comment>
<feature type="chain" id="PRO_5018688051" description="protein-tyrosine-phosphatase" evidence="11">
    <location>
        <begin position="25"/>
        <end position="1217"/>
    </location>
</feature>
<dbReference type="STRING" id="188477.A0A3S1BVI4"/>
<protein>
    <recommendedName>
        <fullName evidence="2">protein-tyrosine-phosphatase</fullName>
        <ecNumber evidence="2">3.1.3.48</ecNumber>
    </recommendedName>
</protein>
<evidence type="ECO:0000256" key="5">
    <source>
        <dbReference type="ARBA" id="ARBA00022837"/>
    </source>
</evidence>
<dbReference type="PRINTS" id="PR00700">
    <property type="entry name" value="PRTYPHPHTASE"/>
</dbReference>
<dbReference type="AlphaFoldDB" id="A0A3S1BVI4"/>
<feature type="signal peptide" evidence="11">
    <location>
        <begin position="1"/>
        <end position="24"/>
    </location>
</feature>
<dbReference type="InterPro" id="IPR000387">
    <property type="entry name" value="Tyr_Pase_dom"/>
</dbReference>
<dbReference type="InterPro" id="IPR029021">
    <property type="entry name" value="Prot-tyrosine_phosphatase-like"/>
</dbReference>
<evidence type="ECO:0000256" key="6">
    <source>
        <dbReference type="ARBA" id="ARBA00022912"/>
    </source>
</evidence>
<evidence type="ECO:0000256" key="7">
    <source>
        <dbReference type="ARBA" id="ARBA00023157"/>
    </source>
</evidence>
<dbReference type="SMART" id="SM00404">
    <property type="entry name" value="PTPc_motif"/>
    <property type="match status" value="1"/>
</dbReference>
<dbReference type="PROSITE" id="PS50055">
    <property type="entry name" value="TYR_PHOSPHATASE_PTP"/>
    <property type="match status" value="2"/>
</dbReference>
<evidence type="ECO:0000256" key="11">
    <source>
        <dbReference type="SAM" id="SignalP"/>
    </source>
</evidence>
<dbReference type="InterPro" id="IPR008979">
    <property type="entry name" value="Galactose-bd-like_sf"/>
</dbReference>
<dbReference type="InterPro" id="IPR006585">
    <property type="entry name" value="FTP1"/>
</dbReference>
<keyword evidence="15" id="KW-1185">Reference proteome</keyword>
<dbReference type="SMART" id="SM00194">
    <property type="entry name" value="PTPc"/>
    <property type="match status" value="1"/>
</dbReference>
<comment type="caution">
    <text evidence="14">The sequence shown here is derived from an EMBL/GenBank/DDBJ whole genome shotgun (WGS) entry which is preliminary data.</text>
</comment>
<evidence type="ECO:0000313" key="15">
    <source>
        <dbReference type="Proteomes" id="UP000271974"/>
    </source>
</evidence>
<evidence type="ECO:0000256" key="10">
    <source>
        <dbReference type="SAM" id="Phobius"/>
    </source>
</evidence>
<evidence type="ECO:0000256" key="8">
    <source>
        <dbReference type="ARBA" id="ARBA00051722"/>
    </source>
</evidence>
<evidence type="ECO:0000256" key="3">
    <source>
        <dbReference type="ARBA" id="ARBA00022723"/>
    </source>
</evidence>
<keyword evidence="11" id="KW-0732">Signal</keyword>
<dbReference type="GO" id="GO:0004725">
    <property type="term" value="F:protein tyrosine phosphatase activity"/>
    <property type="evidence" value="ECO:0007669"/>
    <property type="project" value="UniProtKB-EC"/>
</dbReference>
<dbReference type="SUPFAM" id="SSF52799">
    <property type="entry name" value="(Phosphotyrosine protein) phosphatases II"/>
    <property type="match status" value="2"/>
</dbReference>
<keyword evidence="10" id="KW-1133">Transmembrane helix</keyword>
<dbReference type="InterPro" id="IPR050348">
    <property type="entry name" value="Protein-Tyr_Phosphatase"/>
</dbReference>
<feature type="region of interest" description="Disordered" evidence="9">
    <location>
        <begin position="661"/>
        <end position="701"/>
    </location>
</feature>
<dbReference type="PROSITE" id="PS50056">
    <property type="entry name" value="TYR_PHOSPHATASE_2"/>
    <property type="match status" value="1"/>
</dbReference>
<dbReference type="PROSITE" id="PS00383">
    <property type="entry name" value="TYR_PHOSPHATASE_1"/>
    <property type="match status" value="1"/>
</dbReference>
<organism evidence="14 15">
    <name type="scientific">Elysia chlorotica</name>
    <name type="common">Eastern emerald elysia</name>
    <name type="synonym">Sea slug</name>
    <dbReference type="NCBI Taxonomy" id="188477"/>
    <lineage>
        <taxon>Eukaryota</taxon>
        <taxon>Metazoa</taxon>
        <taxon>Spiralia</taxon>
        <taxon>Lophotrochozoa</taxon>
        <taxon>Mollusca</taxon>
        <taxon>Gastropoda</taxon>
        <taxon>Heterobranchia</taxon>
        <taxon>Euthyneura</taxon>
        <taxon>Panpulmonata</taxon>
        <taxon>Sacoglossa</taxon>
        <taxon>Placobranchoidea</taxon>
        <taxon>Plakobranchidae</taxon>
        <taxon>Elysia</taxon>
    </lineage>
</organism>
<name>A0A3S1BVI4_ELYCH</name>
<keyword evidence="3" id="KW-0479">Metal-binding</keyword>
<comment type="similarity">
    <text evidence="1">Belongs to the protein-tyrosine phosphatase family.</text>
</comment>
<dbReference type="Gene3D" id="2.60.120.260">
    <property type="entry name" value="Galactose-binding domain-like"/>
    <property type="match status" value="1"/>
</dbReference>
<feature type="region of interest" description="Disordered" evidence="9">
    <location>
        <begin position="1195"/>
        <end position="1217"/>
    </location>
</feature>
<keyword evidence="6" id="KW-0904">Protein phosphatase</keyword>
<evidence type="ECO:0000259" key="13">
    <source>
        <dbReference type="PROSITE" id="PS50056"/>
    </source>
</evidence>
<sequence length="1217" mass="132108">MCSVHFITALAALAALAPNSGCRAQSTCTTNGWFGPNCKYQCHCAGSASCDKVDGSCSSGCHPDWFGPACQYRRMTFSFTGGSWLTDTDDTTCNPWSTQSVTVTLDTPIPLTWVRLVVNDPEHLDQIQLSYQPSGSATQHNCPDLRKATIGSMTVDIPCPTENKINEVTLYGSGVTGLCSLYISGGRNVALKQAAYQSSHYTDAGRYTAYNAVDGTIYKGSASTTCSHTEPYTAAAGWWRVIFSQTVKITWFLIYNRDEWCCRDRLRRFTLTAQPESSTNTPYKYTDPGGTAQAIYTVVPSPRISFPVKQVSFVSASSDKIMTLCEVFAFGEIDCAVGRYGLRCEGQCNCADQASCFVHSGGCPSGCATGFTGETCSDCLPGRYGDGCDKFCNAACGGDNSCVRSDGTCSQGCDPGYTGRFCDTKCPTGRYDQDCSESCSSTCGGPDNACDHVNGTCTDGCDDGYQGHMCDKECEVGRYGAGCGESCSVHCAGSKNTCDHVTGHCDQGCDPGFQSLKCEEECPTGRYGQDCSESCSSTCGGPDNACDHVNGTCTDGCDDGYQGNMCDTECEVGRYGADCGESCSVHCAGSNNTCDHVTGHCDQGCDPNYESSKCEQAIGDAGGSGGGDGIIPVVIGVVVAVLVIAVVVAVFITWKRRWNRPKQQDSENGVDSNRKTGRHVFPLSKIHKSRSTNKNSSSKPVQILPAMINGGYEDSSEEEMDKDMQSHTYTNVLTGNTAVPVETLKTYILEHSADSHFHDQFSSIPMANSSPQTVGLAPENTKKNRYKNILPYDESRVKLQADHSKGQSDYINASFVKGYGEDSFIASQGPSDFILNDFVRMLWEQNVDRVVMLTNLVELGKRRCSMYWPSSGEEEFGEVTVKLLTTHVFAEYTIRHLRLSQSGKPARDVTQFHFTAWPDKSVPESPWGLVDFHQRVMSVPGAGPILVHCSAGVGRTGTFIGLCNLLREAEVTGKMDFRSTLWRLRQDRMHTIQTVAQYAYLHKAALVGLTVAGSTIQVKDMSAKLAALEGDKGDHSSARSYRHEFEAVVSACAATVSQSDAPDAPEAPEAEIVYQNNSALSDTRKDRLSDILPNPTFRPVLVAQVHKEDTYINAVLVPSLTQTSQDIVTQLPLPSTVTDFWRLVTQFNVGLVVAFDLDLASSDQSIGEFCRRARSNPLRTRATWWRRVPSQRAGWSRSIRSPSTRGPCQGQTTRSLR</sequence>
<dbReference type="EC" id="3.1.3.48" evidence="2"/>